<dbReference type="InterPro" id="IPR005550">
    <property type="entry name" value="Kinetochore_Ndc80"/>
</dbReference>
<feature type="coiled-coil region" evidence="1">
    <location>
        <begin position="258"/>
        <end position="303"/>
    </location>
</feature>
<evidence type="ECO:0000256" key="1">
    <source>
        <dbReference type="SAM" id="Coils"/>
    </source>
</evidence>
<evidence type="ECO:0000313" key="2">
    <source>
        <dbReference type="EMBL" id="KAG2198578.1"/>
    </source>
</evidence>
<proteinExistence type="predicted"/>
<organism evidence="2 3">
    <name type="scientific">Mucor plumbeus</name>
    <dbReference type="NCBI Taxonomy" id="97098"/>
    <lineage>
        <taxon>Eukaryota</taxon>
        <taxon>Fungi</taxon>
        <taxon>Fungi incertae sedis</taxon>
        <taxon>Mucoromycota</taxon>
        <taxon>Mucoromycotina</taxon>
        <taxon>Mucoromycetes</taxon>
        <taxon>Mucorales</taxon>
        <taxon>Mucorineae</taxon>
        <taxon>Mucoraceae</taxon>
        <taxon>Mucor</taxon>
    </lineage>
</organism>
<dbReference type="PANTHER" id="PTHR10643:SF2">
    <property type="entry name" value="KINETOCHORE PROTEIN NDC80 HOMOLOG"/>
    <property type="match status" value="1"/>
</dbReference>
<dbReference type="GO" id="GO:0031262">
    <property type="term" value="C:Ndc80 complex"/>
    <property type="evidence" value="ECO:0007669"/>
    <property type="project" value="InterPro"/>
</dbReference>
<protein>
    <submittedName>
        <fullName evidence="2">Uncharacterized protein</fullName>
    </submittedName>
</protein>
<accession>A0A8H7V085</accession>
<dbReference type="GO" id="GO:0051315">
    <property type="term" value="P:attachment of mitotic spindle microtubules to kinetochore"/>
    <property type="evidence" value="ECO:0007669"/>
    <property type="project" value="InterPro"/>
</dbReference>
<dbReference type="AlphaFoldDB" id="A0A8H7V085"/>
<name>A0A8H7V085_9FUNG</name>
<feature type="coiled-coil region" evidence="1">
    <location>
        <begin position="31"/>
        <end position="65"/>
    </location>
</feature>
<comment type="caution">
    <text evidence="2">The sequence shown here is derived from an EMBL/GenBank/DDBJ whole genome shotgun (WGS) entry which is preliminary data.</text>
</comment>
<gene>
    <name evidence="2" type="ORF">INT46_000721</name>
</gene>
<reference evidence="2" key="1">
    <citation type="submission" date="2020-12" db="EMBL/GenBank/DDBJ databases">
        <title>Metabolic potential, ecology and presence of endohyphal bacteria is reflected in genomic diversity of Mucoromycotina.</title>
        <authorList>
            <person name="Muszewska A."/>
            <person name="Okrasinska A."/>
            <person name="Steczkiewicz K."/>
            <person name="Drgas O."/>
            <person name="Orlowska M."/>
            <person name="Perlinska-Lenart U."/>
            <person name="Aleksandrzak-Piekarczyk T."/>
            <person name="Szatraj K."/>
            <person name="Zielenkiewicz U."/>
            <person name="Pilsyk S."/>
            <person name="Malc E."/>
            <person name="Mieczkowski P."/>
            <person name="Kruszewska J.S."/>
            <person name="Biernat P."/>
            <person name="Pawlowska J."/>
        </authorList>
    </citation>
    <scope>NUCLEOTIDE SEQUENCE</scope>
    <source>
        <strain evidence="2">CBS 226.32</strain>
    </source>
</reference>
<dbReference type="Proteomes" id="UP000650833">
    <property type="component" value="Unassembled WGS sequence"/>
</dbReference>
<keyword evidence="3" id="KW-1185">Reference proteome</keyword>
<dbReference type="EMBL" id="JAEPRC010000383">
    <property type="protein sequence ID" value="KAG2198578.1"/>
    <property type="molecule type" value="Genomic_DNA"/>
</dbReference>
<keyword evidence="1" id="KW-0175">Coiled coil</keyword>
<feature type="non-terminal residue" evidence="2">
    <location>
        <position position="1"/>
    </location>
</feature>
<evidence type="ECO:0000313" key="3">
    <source>
        <dbReference type="Proteomes" id="UP000650833"/>
    </source>
</evidence>
<dbReference type="OrthoDB" id="7459479at2759"/>
<feature type="coiled-coil region" evidence="1">
    <location>
        <begin position="97"/>
        <end position="128"/>
    </location>
</feature>
<sequence length="323" mass="37991">PSVNDVIKKNQELTRDLGKFKAFCEEKKKKTERFRSLNERVNNEIIRLQKEQQSLHSEEEELKAKLKGKNIAVNDIKGMRTKHEADEQKCADLMAHLEDHRQLYSQKVEILNKLKEKVRKEVDEFNSRARKLFSYGPHSQDISIAYNPNGTTVEEMTSININETIIPKLENLEQEANDEFANVTAETQMLRESLEISRTTTDQSRSDLILMQKDYDLRKKKYEEAHQKFMQENEQFNTMVDKRERAVEEERSEARGSVIQAKQRIFAQEKQLKEMNRTFQQEREALEQQVTKYITQVDENQHKLISSTENLLKVALSQNAQLE</sequence>
<dbReference type="PANTHER" id="PTHR10643">
    <property type="entry name" value="KINETOCHORE PROTEIN NDC80"/>
    <property type="match status" value="1"/>
</dbReference>